<dbReference type="InterPro" id="IPR036908">
    <property type="entry name" value="RlpA-like_sf"/>
</dbReference>
<dbReference type="PIRSF" id="PIRSF019422">
    <property type="entry name" value="MltA"/>
    <property type="match status" value="1"/>
</dbReference>
<evidence type="ECO:0000256" key="5">
    <source>
        <dbReference type="ARBA" id="ARBA00030918"/>
    </source>
</evidence>
<sequence length="406" mass="44302">MSFIRRSLLASCLLTLAACSTVSRGPAPAVEPGSRPEQPTTAPTVEKPSDAPVPIDRPRTVISSALQPSTFARLPGWSADAQSEAWGAFMSSCTVLTRRPDWRKSCDAAKRVNGKDDVAVRAFFETNFTPYQVNNADGSQTGMVTGYYEPLLRGARKQGGVYQTPLHRAPDDLLTIDFTSIYPDLKGQNLRGKLVGKKVVAYPSRAELMRTKALAGREIVWVDDAIEAFFLQVQGSGRIELPHGEVIRVAYADQNGQPYKSIGKYLIDKGELTMDQASMQGIKAWVAANPARQEELLNANPRYIFFSEERITDPSVGPKGAMGLPLTPQRSIAVDPAFIPLGAPVFLSTTQPNSKTPLQRLMVAQDTGSAIKNPVRADFFWGFGAQAGEMAGRMKQRGSMWVLLPK</sequence>
<dbReference type="InterPro" id="IPR005300">
    <property type="entry name" value="MltA_B"/>
</dbReference>
<feature type="domain" description="Lytic transglycosylase MltA" evidence="8">
    <location>
        <begin position="151"/>
        <end position="307"/>
    </location>
</feature>
<dbReference type="EC" id="4.2.2.n1" evidence="2"/>
<dbReference type="Proteomes" id="UP000642180">
    <property type="component" value="Unassembled WGS sequence"/>
</dbReference>
<reference evidence="10" key="1">
    <citation type="journal article" date="2019" name="Int. J. Syst. Evol. Microbiol.">
        <title>The Global Catalogue of Microorganisms (GCM) 10K type strain sequencing project: providing services to taxonomists for standard genome sequencing and annotation.</title>
        <authorList>
            <consortium name="The Broad Institute Genomics Platform"/>
            <consortium name="The Broad Institute Genome Sequencing Center for Infectious Disease"/>
            <person name="Wu L."/>
            <person name="Ma J."/>
        </authorList>
    </citation>
    <scope>NUCLEOTIDE SEQUENCE [LARGE SCALE GENOMIC DNA]</scope>
    <source>
        <strain evidence="10">CCM 2767</strain>
    </source>
</reference>
<feature type="region of interest" description="Disordered" evidence="6">
    <location>
        <begin position="25"/>
        <end position="56"/>
    </location>
</feature>
<feature type="signal peptide" evidence="7">
    <location>
        <begin position="1"/>
        <end position="29"/>
    </location>
</feature>
<dbReference type="PANTHER" id="PTHR30124:SF0">
    <property type="entry name" value="MEMBRANE-BOUND LYTIC MUREIN TRANSGLYCOSYLASE A"/>
    <property type="match status" value="1"/>
</dbReference>
<dbReference type="Pfam" id="PF06725">
    <property type="entry name" value="3D"/>
    <property type="match status" value="1"/>
</dbReference>
<evidence type="ECO:0000256" key="6">
    <source>
        <dbReference type="SAM" id="MobiDB-lite"/>
    </source>
</evidence>
<evidence type="ECO:0000313" key="10">
    <source>
        <dbReference type="Proteomes" id="UP000642180"/>
    </source>
</evidence>
<dbReference type="GO" id="GO:0008933">
    <property type="term" value="F:peptidoglycan lytic transglycosylase activity"/>
    <property type="evidence" value="ECO:0007669"/>
    <property type="project" value="TreeGrafter"/>
</dbReference>
<dbReference type="Gene3D" id="2.40.40.10">
    <property type="entry name" value="RlpA-like domain"/>
    <property type="match status" value="1"/>
</dbReference>
<feature type="chain" id="PRO_5035176846" description="peptidoglycan lytic exotransglycosylase" evidence="7">
    <location>
        <begin position="30"/>
        <end position="406"/>
    </location>
</feature>
<dbReference type="InterPro" id="IPR026044">
    <property type="entry name" value="MltA"/>
</dbReference>
<dbReference type="RefSeq" id="WP_188380694.1">
    <property type="nucleotide sequence ID" value="NZ_BMDI01000001.1"/>
</dbReference>
<name>A0A8J3F372_9BURK</name>
<dbReference type="Gene3D" id="2.40.240.50">
    <property type="entry name" value="Barwin-like endoglucanases"/>
    <property type="match status" value="1"/>
</dbReference>
<evidence type="ECO:0000256" key="7">
    <source>
        <dbReference type="SAM" id="SignalP"/>
    </source>
</evidence>
<dbReference type="GO" id="GO:0009254">
    <property type="term" value="P:peptidoglycan turnover"/>
    <property type="evidence" value="ECO:0007669"/>
    <property type="project" value="InterPro"/>
</dbReference>
<dbReference type="InterPro" id="IPR010611">
    <property type="entry name" value="3D_dom"/>
</dbReference>
<evidence type="ECO:0000256" key="1">
    <source>
        <dbReference type="ARBA" id="ARBA00001420"/>
    </source>
</evidence>
<dbReference type="PANTHER" id="PTHR30124">
    <property type="entry name" value="MEMBRANE-BOUND LYTIC MUREIN TRANSGLYCOSYLASE A"/>
    <property type="match status" value="1"/>
</dbReference>
<evidence type="ECO:0000256" key="3">
    <source>
        <dbReference type="ARBA" id="ARBA00023239"/>
    </source>
</evidence>
<keyword evidence="7" id="KW-0732">Signal</keyword>
<protein>
    <recommendedName>
        <fullName evidence="2">peptidoglycan lytic exotransglycosylase</fullName>
        <ecNumber evidence="2">4.2.2.n1</ecNumber>
    </recommendedName>
    <alternativeName>
        <fullName evidence="5">Murein hydrolase A</fullName>
    </alternativeName>
</protein>
<dbReference type="GO" id="GO:0004553">
    <property type="term" value="F:hydrolase activity, hydrolyzing O-glycosyl compounds"/>
    <property type="evidence" value="ECO:0007669"/>
    <property type="project" value="InterPro"/>
</dbReference>
<evidence type="ECO:0000313" key="9">
    <source>
        <dbReference type="EMBL" id="GGI18780.1"/>
    </source>
</evidence>
<dbReference type="Pfam" id="PF03562">
    <property type="entry name" value="MltA"/>
    <property type="match status" value="1"/>
</dbReference>
<dbReference type="EMBL" id="BMDI01000001">
    <property type="protein sequence ID" value="GGI18780.1"/>
    <property type="molecule type" value="Genomic_DNA"/>
</dbReference>
<keyword evidence="10" id="KW-1185">Reference proteome</keyword>
<comment type="catalytic activity">
    <reaction evidence="1">
        <text>Exolytic cleavage of the (1-&gt;4)-beta-glycosidic linkage between N-acetylmuramic acid (MurNAc) and N-acetylglucosamine (GlcNAc) residues in peptidoglycan, from either the reducing or the non-reducing ends of the peptidoglycan chains, with concomitant formation of a 1,6-anhydrobond in the MurNAc residue.</text>
        <dbReference type="EC" id="4.2.2.n1"/>
    </reaction>
</comment>
<gene>
    <name evidence="9" type="ORF">GCM10008066_15790</name>
</gene>
<keyword evidence="4" id="KW-0961">Cell wall biogenesis/degradation</keyword>
<dbReference type="AlphaFoldDB" id="A0A8J3F372"/>
<evidence type="ECO:0000259" key="8">
    <source>
        <dbReference type="SMART" id="SM00925"/>
    </source>
</evidence>
<dbReference type="GO" id="GO:0009253">
    <property type="term" value="P:peptidoglycan catabolic process"/>
    <property type="evidence" value="ECO:0007669"/>
    <property type="project" value="TreeGrafter"/>
</dbReference>
<organism evidence="9 10">
    <name type="scientific">Oxalicibacterium faecigallinarum</name>
    <dbReference type="NCBI Taxonomy" id="573741"/>
    <lineage>
        <taxon>Bacteria</taxon>
        <taxon>Pseudomonadati</taxon>
        <taxon>Pseudomonadota</taxon>
        <taxon>Betaproteobacteria</taxon>
        <taxon>Burkholderiales</taxon>
        <taxon>Oxalobacteraceae</taxon>
        <taxon>Oxalicibacterium</taxon>
    </lineage>
</organism>
<dbReference type="CDD" id="cd14485">
    <property type="entry name" value="mltA_like_LT_A"/>
    <property type="match status" value="1"/>
</dbReference>
<proteinExistence type="predicted"/>
<evidence type="ECO:0000256" key="2">
    <source>
        <dbReference type="ARBA" id="ARBA00012587"/>
    </source>
</evidence>
<comment type="caution">
    <text evidence="9">The sequence shown here is derived from an EMBL/GenBank/DDBJ whole genome shotgun (WGS) entry which is preliminary data.</text>
</comment>
<keyword evidence="3" id="KW-0456">Lyase</keyword>
<dbReference type="PROSITE" id="PS51257">
    <property type="entry name" value="PROKAR_LIPOPROTEIN"/>
    <property type="match status" value="1"/>
</dbReference>
<dbReference type="SUPFAM" id="SSF50685">
    <property type="entry name" value="Barwin-like endoglucanases"/>
    <property type="match status" value="1"/>
</dbReference>
<dbReference type="CDD" id="cd14668">
    <property type="entry name" value="mlta_B"/>
    <property type="match status" value="1"/>
</dbReference>
<evidence type="ECO:0000256" key="4">
    <source>
        <dbReference type="ARBA" id="ARBA00023316"/>
    </source>
</evidence>
<dbReference type="GO" id="GO:0019867">
    <property type="term" value="C:outer membrane"/>
    <property type="evidence" value="ECO:0007669"/>
    <property type="project" value="InterPro"/>
</dbReference>
<dbReference type="SMART" id="SM00925">
    <property type="entry name" value="MltA"/>
    <property type="match status" value="1"/>
</dbReference>
<accession>A0A8J3F372</accession>
<dbReference type="GO" id="GO:0071555">
    <property type="term" value="P:cell wall organization"/>
    <property type="evidence" value="ECO:0007669"/>
    <property type="project" value="UniProtKB-KW"/>
</dbReference>